<dbReference type="NCBIfam" id="NF033650">
    <property type="entry name" value="ANR_neg_reg"/>
    <property type="match status" value="1"/>
</dbReference>
<reference evidence="1 2" key="1">
    <citation type="journal article" date="2010" name="Vet. Microbiol.">
        <title>Production of haemolysins by strains of the Actinobacillus minor/porcitonsillarum complex.</title>
        <authorList>
            <person name="Arya G."/>
            <person name="Niven D.F."/>
        </authorList>
    </citation>
    <scope>NUCLEOTIDE SEQUENCE [LARGE SCALE GENOMIC DNA]</scope>
    <source>
        <strain evidence="1 2">NM305</strain>
    </source>
</reference>
<dbReference type="EMBL" id="ACQL01000065">
    <property type="protein sequence ID" value="EER47763.1"/>
    <property type="molecule type" value="Genomic_DNA"/>
</dbReference>
<evidence type="ECO:0000313" key="2">
    <source>
        <dbReference type="Proteomes" id="UP000005532"/>
    </source>
</evidence>
<evidence type="ECO:0008006" key="3">
    <source>
        <dbReference type="Google" id="ProtNLM"/>
    </source>
</evidence>
<dbReference type="OrthoDB" id="5690455at2"/>
<organism evidence="1 2">
    <name type="scientific">Actinobacillus minor NM305</name>
    <dbReference type="NCBI Taxonomy" id="637911"/>
    <lineage>
        <taxon>Bacteria</taxon>
        <taxon>Pseudomonadati</taxon>
        <taxon>Pseudomonadota</taxon>
        <taxon>Gammaproteobacteria</taxon>
        <taxon>Pasteurellales</taxon>
        <taxon>Pasteurellaceae</taxon>
        <taxon>Actinobacillus</taxon>
    </lineage>
</organism>
<dbReference type="eggNOG" id="COG4396">
    <property type="taxonomic scope" value="Bacteria"/>
</dbReference>
<dbReference type="AlphaFoldDB" id="C5S025"/>
<dbReference type="RefSeq" id="WP_005822930.1">
    <property type="nucleotide sequence ID" value="NZ_ACQL01000065.1"/>
</dbReference>
<dbReference type="Proteomes" id="UP000005532">
    <property type="component" value="Unassembled WGS sequence"/>
</dbReference>
<gene>
    <name evidence="1" type="ORF">AM305_06241</name>
</gene>
<name>C5S025_9PAST</name>
<dbReference type="InterPro" id="IPR047666">
    <property type="entry name" value="ANR_neg_reg"/>
</dbReference>
<accession>C5S025</accession>
<comment type="caution">
    <text evidence="1">The sequence shown here is derived from an EMBL/GenBank/DDBJ whole genome shotgun (WGS) entry which is preliminary data.</text>
</comment>
<protein>
    <recommendedName>
        <fullName evidence="3">ANR family transcriptional regulator</fullName>
    </recommendedName>
</protein>
<sequence>MKPKPPNIKAVKFDRYKHYAEKAAEAERKGNYAEAKDHWEVAKLSAKTTANRDWAEQRAEFCKRMNKKPFRGK</sequence>
<proteinExistence type="predicted"/>
<evidence type="ECO:0000313" key="1">
    <source>
        <dbReference type="EMBL" id="EER47763.1"/>
    </source>
</evidence>